<evidence type="ECO:0000313" key="2">
    <source>
        <dbReference type="EMBL" id="SNS57512.1"/>
    </source>
</evidence>
<keyword evidence="2" id="KW-0067">ATP-binding</keyword>
<proteinExistence type="predicted"/>
<keyword evidence="2" id="KW-0378">Hydrolase</keyword>
<sequence length="431" mass="47570">MTNVNTQLDYSEDLLEAQTDERILGAALLTFTTRDLVPDLLARIAPADFVDPHIGEIWESARAISSRGQSISKRTLLAERDTPGTRIRIEQLAGEPIRPASVSKAAQAVTEMAQSRRLIQVCKRIAQVTTSAQSYGEAFEFAYQQLAQLEGGQVQPDVQTLDAVTDTWLAWLDSPDADVRTFPTPWQELDDLLAGGLHAGRTYVVGGRPGDGKSIAGVNLAVYAAQRGHRSAIFSVEMGNVEVASRVYAAAAEVEYSQITKRNLDPFNRARLEAFVAAHRNMPLFLIDKSDVTIDYIAARCRALKRNGGLDVVFVDYLQLLKETDSKQARERQVAHISRSLKILARELDVAVIVACQLNRNAANAERKPTLSELRESGSIEQDADVVILLHHQIEDTLPTGYVDLIVAKNRTGKCHTVPLRWMGYQARLSA</sequence>
<evidence type="ECO:0000313" key="3">
    <source>
        <dbReference type="Proteomes" id="UP000198327"/>
    </source>
</evidence>
<gene>
    <name evidence="2" type="ORF">SAMN05421642_103348</name>
</gene>
<dbReference type="GO" id="GO:0005524">
    <property type="term" value="F:ATP binding"/>
    <property type="evidence" value="ECO:0007669"/>
    <property type="project" value="InterPro"/>
</dbReference>
<dbReference type="Pfam" id="PF03796">
    <property type="entry name" value="DnaB_C"/>
    <property type="match status" value="1"/>
</dbReference>
<dbReference type="EMBL" id="FZOW01000003">
    <property type="protein sequence ID" value="SNS57512.1"/>
    <property type="molecule type" value="Genomic_DNA"/>
</dbReference>
<dbReference type="GO" id="GO:0006260">
    <property type="term" value="P:DNA replication"/>
    <property type="evidence" value="ECO:0007669"/>
    <property type="project" value="InterPro"/>
</dbReference>
<dbReference type="PROSITE" id="PS51199">
    <property type="entry name" value="SF4_HELICASE"/>
    <property type="match status" value="1"/>
</dbReference>
<dbReference type="Gene3D" id="1.10.860.10">
    <property type="entry name" value="DNAb Helicase, Chain A"/>
    <property type="match status" value="1"/>
</dbReference>
<dbReference type="RefSeq" id="WP_089244510.1">
    <property type="nucleotide sequence ID" value="NZ_FZOW01000003.1"/>
</dbReference>
<dbReference type="OrthoDB" id="9773982at2"/>
<dbReference type="InterPro" id="IPR007694">
    <property type="entry name" value="DNA_helicase_DnaB-like_C"/>
</dbReference>
<dbReference type="SUPFAM" id="SSF52540">
    <property type="entry name" value="P-loop containing nucleoside triphosphate hydrolases"/>
    <property type="match status" value="1"/>
</dbReference>
<dbReference type="InterPro" id="IPR027417">
    <property type="entry name" value="P-loop_NTPase"/>
</dbReference>
<dbReference type="InterPro" id="IPR016136">
    <property type="entry name" value="DNA_helicase_N/primase_C"/>
</dbReference>
<organism evidence="2 3">
    <name type="scientific">Rhodococcoides kyotonense</name>
    <dbReference type="NCBI Taxonomy" id="398843"/>
    <lineage>
        <taxon>Bacteria</taxon>
        <taxon>Bacillati</taxon>
        <taxon>Actinomycetota</taxon>
        <taxon>Actinomycetes</taxon>
        <taxon>Mycobacteriales</taxon>
        <taxon>Nocardiaceae</taxon>
        <taxon>Rhodococcoides</taxon>
    </lineage>
</organism>
<dbReference type="InterPro" id="IPR036185">
    <property type="entry name" value="DNA_heli_DnaB-like_N_sf"/>
</dbReference>
<keyword evidence="3" id="KW-1185">Reference proteome</keyword>
<name>A0A239FMN7_9NOCA</name>
<accession>A0A239FMN7</accession>
<keyword evidence="2" id="KW-0347">Helicase</keyword>
<dbReference type="GO" id="GO:0003678">
    <property type="term" value="F:DNA helicase activity"/>
    <property type="evidence" value="ECO:0007669"/>
    <property type="project" value="InterPro"/>
</dbReference>
<evidence type="ECO:0000259" key="1">
    <source>
        <dbReference type="PROSITE" id="PS51199"/>
    </source>
</evidence>
<dbReference type="GO" id="GO:0005829">
    <property type="term" value="C:cytosol"/>
    <property type="evidence" value="ECO:0007669"/>
    <property type="project" value="TreeGrafter"/>
</dbReference>
<dbReference type="SUPFAM" id="SSF48024">
    <property type="entry name" value="N-terminal domain of DnaB helicase"/>
    <property type="match status" value="1"/>
</dbReference>
<dbReference type="PANTHER" id="PTHR30153:SF2">
    <property type="entry name" value="REPLICATIVE DNA HELICASE"/>
    <property type="match status" value="1"/>
</dbReference>
<dbReference type="AlphaFoldDB" id="A0A239FMN7"/>
<reference evidence="3" key="1">
    <citation type="submission" date="2017-06" db="EMBL/GenBank/DDBJ databases">
        <authorList>
            <person name="Varghese N."/>
            <person name="Submissions S."/>
        </authorList>
    </citation>
    <scope>NUCLEOTIDE SEQUENCE [LARGE SCALE GENOMIC DNA]</scope>
    <source>
        <strain evidence="3">JCM 23211</strain>
    </source>
</reference>
<keyword evidence="2" id="KW-0547">Nucleotide-binding</keyword>
<protein>
    <submittedName>
        <fullName evidence="2">Replicative DNA helicase</fullName>
    </submittedName>
</protein>
<dbReference type="Gene3D" id="3.40.50.300">
    <property type="entry name" value="P-loop containing nucleotide triphosphate hydrolases"/>
    <property type="match status" value="1"/>
</dbReference>
<feature type="domain" description="SF4 helicase" evidence="1">
    <location>
        <begin position="175"/>
        <end position="431"/>
    </location>
</feature>
<dbReference type="PANTHER" id="PTHR30153">
    <property type="entry name" value="REPLICATIVE DNA HELICASE DNAB"/>
    <property type="match status" value="1"/>
</dbReference>
<dbReference type="Proteomes" id="UP000198327">
    <property type="component" value="Unassembled WGS sequence"/>
</dbReference>